<evidence type="ECO:0000313" key="7">
    <source>
        <dbReference type="EMBL" id="CAG5102317.1"/>
    </source>
</evidence>
<protein>
    <submittedName>
        <fullName evidence="7">Oidioi.mRNA.OKI2018_I69.chr1.g244.t1.cds</fullName>
    </submittedName>
</protein>
<dbReference type="InterPro" id="IPR024731">
    <property type="entry name" value="NELL2-like_EGF"/>
</dbReference>
<keyword evidence="4" id="KW-1015">Disulfide bond</keyword>
<name>A0ABN7SQH8_OIKDI</name>
<dbReference type="InterPro" id="IPR000742">
    <property type="entry name" value="EGF"/>
</dbReference>
<keyword evidence="2" id="KW-0732">Signal</keyword>
<evidence type="ECO:0000256" key="3">
    <source>
        <dbReference type="ARBA" id="ARBA00022737"/>
    </source>
</evidence>
<evidence type="ECO:0000256" key="1">
    <source>
        <dbReference type="ARBA" id="ARBA00022536"/>
    </source>
</evidence>
<evidence type="ECO:0000256" key="2">
    <source>
        <dbReference type="ARBA" id="ARBA00022729"/>
    </source>
</evidence>
<accession>A0ABN7SQH8</accession>
<dbReference type="InterPro" id="IPR049883">
    <property type="entry name" value="NOTCH1_EGF-like"/>
</dbReference>
<gene>
    <name evidence="7" type="ORF">OKIOD_LOCUS9009</name>
</gene>
<feature type="domain" description="EGF-like" evidence="6">
    <location>
        <begin position="114"/>
        <end position="154"/>
    </location>
</feature>
<reference evidence="7 8" key="1">
    <citation type="submission" date="2021-04" db="EMBL/GenBank/DDBJ databases">
        <authorList>
            <person name="Bliznina A."/>
        </authorList>
    </citation>
    <scope>NUCLEOTIDE SEQUENCE [LARGE SCALE GENOMIC DNA]</scope>
</reference>
<dbReference type="PANTHER" id="PTHR24050">
    <property type="entry name" value="PA14 DOMAIN-CONTAINING PROTEIN"/>
    <property type="match status" value="1"/>
</dbReference>
<sequence>MHLIMKTHESIADQFAEMEQIIIEAVEESLEIDDFVDFCAINPDQCHPDAKCQNGASSLKCTCNANFEGDGFSCSAINRCKNDPCNLATEKCLFTGPARQERANLDKREKLVKDINECENSNPCPLGNSCQNTDGSFECHCDQPGWFFVEDICVQGSICDSFPNICGEDMFCKNVVIDGEIRDYKCTERRFEIQMETTTSSQIGTVFNFMLLFIPFFISQ</sequence>
<evidence type="ECO:0000256" key="5">
    <source>
        <dbReference type="PROSITE-ProRule" id="PRU00076"/>
    </source>
</evidence>
<feature type="domain" description="EGF-like" evidence="6">
    <location>
        <begin position="35"/>
        <end position="73"/>
    </location>
</feature>
<dbReference type="PROSITE" id="PS50026">
    <property type="entry name" value="EGF_3"/>
    <property type="match status" value="2"/>
</dbReference>
<comment type="caution">
    <text evidence="5">Lacks conserved residue(s) required for the propagation of feature annotation.</text>
</comment>
<dbReference type="SMART" id="SM00179">
    <property type="entry name" value="EGF_CA"/>
    <property type="match status" value="2"/>
</dbReference>
<dbReference type="PROSITE" id="PS01187">
    <property type="entry name" value="EGF_CA"/>
    <property type="match status" value="1"/>
</dbReference>
<dbReference type="PANTHER" id="PTHR24050:SF28">
    <property type="entry name" value="UROMODULIN-LIKE"/>
    <property type="match status" value="1"/>
</dbReference>
<dbReference type="CDD" id="cd00054">
    <property type="entry name" value="EGF_CA"/>
    <property type="match status" value="1"/>
</dbReference>
<evidence type="ECO:0000313" key="8">
    <source>
        <dbReference type="Proteomes" id="UP001158576"/>
    </source>
</evidence>
<organism evidence="7 8">
    <name type="scientific">Oikopleura dioica</name>
    <name type="common">Tunicate</name>
    <dbReference type="NCBI Taxonomy" id="34765"/>
    <lineage>
        <taxon>Eukaryota</taxon>
        <taxon>Metazoa</taxon>
        <taxon>Chordata</taxon>
        <taxon>Tunicata</taxon>
        <taxon>Appendicularia</taxon>
        <taxon>Copelata</taxon>
        <taxon>Oikopleuridae</taxon>
        <taxon>Oikopleura</taxon>
    </lineage>
</organism>
<dbReference type="InterPro" id="IPR001881">
    <property type="entry name" value="EGF-like_Ca-bd_dom"/>
</dbReference>
<dbReference type="InterPro" id="IPR052235">
    <property type="entry name" value="Nephronectin_domain"/>
</dbReference>
<keyword evidence="3" id="KW-0677">Repeat</keyword>
<dbReference type="Gene3D" id="2.10.25.10">
    <property type="entry name" value="Laminin"/>
    <property type="match status" value="2"/>
</dbReference>
<dbReference type="Pfam" id="PF12947">
    <property type="entry name" value="EGF_3"/>
    <property type="match status" value="1"/>
</dbReference>
<dbReference type="SUPFAM" id="SSF57196">
    <property type="entry name" value="EGF/Laminin"/>
    <property type="match status" value="2"/>
</dbReference>
<evidence type="ECO:0000256" key="4">
    <source>
        <dbReference type="ARBA" id="ARBA00023157"/>
    </source>
</evidence>
<dbReference type="Proteomes" id="UP001158576">
    <property type="component" value="Chromosome 1"/>
</dbReference>
<dbReference type="SMART" id="SM00181">
    <property type="entry name" value="EGF"/>
    <property type="match status" value="2"/>
</dbReference>
<keyword evidence="8" id="KW-1185">Reference proteome</keyword>
<dbReference type="InterPro" id="IPR018097">
    <property type="entry name" value="EGF_Ca-bd_CS"/>
</dbReference>
<dbReference type="InterPro" id="IPR000152">
    <property type="entry name" value="EGF-type_Asp/Asn_hydroxyl_site"/>
</dbReference>
<dbReference type="Pfam" id="PF07645">
    <property type="entry name" value="EGF_CA"/>
    <property type="match status" value="1"/>
</dbReference>
<dbReference type="EMBL" id="OU015566">
    <property type="protein sequence ID" value="CAG5102317.1"/>
    <property type="molecule type" value="Genomic_DNA"/>
</dbReference>
<proteinExistence type="predicted"/>
<keyword evidence="1 5" id="KW-0245">EGF-like domain</keyword>
<dbReference type="PROSITE" id="PS00010">
    <property type="entry name" value="ASX_HYDROXYL"/>
    <property type="match status" value="1"/>
</dbReference>
<evidence type="ECO:0000259" key="6">
    <source>
        <dbReference type="PROSITE" id="PS50026"/>
    </source>
</evidence>